<reference evidence="1 2" key="1">
    <citation type="submission" date="2019-05" db="EMBL/GenBank/DDBJ databases">
        <title>Another draft genome of Portunus trituberculatus and its Hox gene families provides insights of decapod evolution.</title>
        <authorList>
            <person name="Jeong J.-H."/>
            <person name="Song I."/>
            <person name="Kim S."/>
            <person name="Choi T."/>
            <person name="Kim D."/>
            <person name="Ryu S."/>
            <person name="Kim W."/>
        </authorList>
    </citation>
    <scope>NUCLEOTIDE SEQUENCE [LARGE SCALE GENOMIC DNA]</scope>
    <source>
        <tissue evidence="1">Muscle</tissue>
    </source>
</reference>
<sequence length="65" mass="7378">MYINRDQFPESTVIIAFWFGSPPKRELDKTFADEINSADLLALNDTYLTLKAPESLSSVNHPFTT</sequence>
<proteinExistence type="predicted"/>
<dbReference type="AlphaFoldDB" id="A0A5B7JL39"/>
<evidence type="ECO:0000313" key="1">
    <source>
        <dbReference type="EMBL" id="MPC93014.1"/>
    </source>
</evidence>
<dbReference type="Proteomes" id="UP000324222">
    <property type="component" value="Unassembled WGS sequence"/>
</dbReference>
<evidence type="ECO:0000313" key="2">
    <source>
        <dbReference type="Proteomes" id="UP000324222"/>
    </source>
</evidence>
<comment type="caution">
    <text evidence="1">The sequence shown here is derived from an EMBL/GenBank/DDBJ whole genome shotgun (WGS) entry which is preliminary data.</text>
</comment>
<accession>A0A5B7JL39</accession>
<dbReference type="EMBL" id="VSRR010093345">
    <property type="protein sequence ID" value="MPC93014.1"/>
    <property type="molecule type" value="Genomic_DNA"/>
</dbReference>
<organism evidence="1 2">
    <name type="scientific">Portunus trituberculatus</name>
    <name type="common">Swimming crab</name>
    <name type="synonym">Neptunus trituberculatus</name>
    <dbReference type="NCBI Taxonomy" id="210409"/>
    <lineage>
        <taxon>Eukaryota</taxon>
        <taxon>Metazoa</taxon>
        <taxon>Ecdysozoa</taxon>
        <taxon>Arthropoda</taxon>
        <taxon>Crustacea</taxon>
        <taxon>Multicrustacea</taxon>
        <taxon>Malacostraca</taxon>
        <taxon>Eumalacostraca</taxon>
        <taxon>Eucarida</taxon>
        <taxon>Decapoda</taxon>
        <taxon>Pleocyemata</taxon>
        <taxon>Brachyura</taxon>
        <taxon>Eubrachyura</taxon>
        <taxon>Portunoidea</taxon>
        <taxon>Portunidae</taxon>
        <taxon>Portuninae</taxon>
        <taxon>Portunus</taxon>
    </lineage>
</organism>
<name>A0A5B7JL39_PORTR</name>
<keyword evidence="2" id="KW-1185">Reference proteome</keyword>
<protein>
    <submittedName>
        <fullName evidence="1">Uncharacterized protein</fullName>
    </submittedName>
</protein>
<gene>
    <name evidence="1" type="ORF">E2C01_088129</name>
</gene>